<evidence type="ECO:0000313" key="4">
    <source>
        <dbReference type="Proteomes" id="UP000283509"/>
    </source>
</evidence>
<dbReference type="EMBL" id="QCYY01001981">
    <property type="protein sequence ID" value="ROT73840.1"/>
    <property type="molecule type" value="Genomic_DNA"/>
</dbReference>
<reference evidence="3 4" key="2">
    <citation type="submission" date="2019-01" db="EMBL/GenBank/DDBJ databases">
        <title>The decoding of complex shrimp genome reveals the adaptation for benthos swimmer, frequently molting mechanism and breeding impact on genome.</title>
        <authorList>
            <person name="Sun Y."/>
            <person name="Gao Y."/>
            <person name="Yu Y."/>
        </authorList>
    </citation>
    <scope>NUCLEOTIDE SEQUENCE [LARGE SCALE GENOMIC DNA]</scope>
    <source>
        <tissue evidence="3">Muscle</tissue>
    </source>
</reference>
<dbReference type="AlphaFoldDB" id="A0A423TBH3"/>
<evidence type="ECO:0000259" key="2">
    <source>
        <dbReference type="Pfam" id="PF24671"/>
    </source>
</evidence>
<name>A0A423TBH3_PENVA</name>
<protein>
    <recommendedName>
        <fullName evidence="2">Dynein regulatory complex subunit 7 C-terminal domain-containing protein</fullName>
    </recommendedName>
</protein>
<sequence>MLPIQILLTRGPFHFPSDAETGGPETVRERCLQDLRERLALRANLLQDRLDQARAAVLECRDEAGRRKRLTADERAALTGRTAAAEASHRRLRAQLAAWKHEASERYDSLAGQLEVDPRGFVGRRGDESASG</sequence>
<keyword evidence="1" id="KW-0175">Coiled coil</keyword>
<organism evidence="3 4">
    <name type="scientific">Penaeus vannamei</name>
    <name type="common">Whiteleg shrimp</name>
    <name type="synonym">Litopenaeus vannamei</name>
    <dbReference type="NCBI Taxonomy" id="6689"/>
    <lineage>
        <taxon>Eukaryota</taxon>
        <taxon>Metazoa</taxon>
        <taxon>Ecdysozoa</taxon>
        <taxon>Arthropoda</taxon>
        <taxon>Crustacea</taxon>
        <taxon>Multicrustacea</taxon>
        <taxon>Malacostraca</taxon>
        <taxon>Eumalacostraca</taxon>
        <taxon>Eucarida</taxon>
        <taxon>Decapoda</taxon>
        <taxon>Dendrobranchiata</taxon>
        <taxon>Penaeoidea</taxon>
        <taxon>Penaeidae</taxon>
        <taxon>Penaeus</taxon>
    </lineage>
</organism>
<evidence type="ECO:0000313" key="3">
    <source>
        <dbReference type="EMBL" id="ROT73840.1"/>
    </source>
</evidence>
<dbReference type="InterPro" id="IPR056292">
    <property type="entry name" value="DRC7_C"/>
</dbReference>
<evidence type="ECO:0000256" key="1">
    <source>
        <dbReference type="SAM" id="Coils"/>
    </source>
</evidence>
<gene>
    <name evidence="3" type="ORF">C7M84_007685</name>
</gene>
<proteinExistence type="predicted"/>
<accession>A0A423TBH3</accession>
<reference evidence="3 4" key="1">
    <citation type="submission" date="2018-04" db="EMBL/GenBank/DDBJ databases">
        <authorList>
            <person name="Zhang X."/>
            <person name="Yuan J."/>
            <person name="Li F."/>
            <person name="Xiang J."/>
        </authorList>
    </citation>
    <scope>NUCLEOTIDE SEQUENCE [LARGE SCALE GENOMIC DNA]</scope>
    <source>
        <tissue evidence="3">Muscle</tissue>
    </source>
</reference>
<dbReference type="Pfam" id="PF24671">
    <property type="entry name" value="DRC7_C"/>
    <property type="match status" value="1"/>
</dbReference>
<feature type="coiled-coil region" evidence="1">
    <location>
        <begin position="36"/>
        <end position="63"/>
    </location>
</feature>
<keyword evidence="4" id="KW-1185">Reference proteome</keyword>
<comment type="caution">
    <text evidence="3">The sequence shown here is derived from an EMBL/GenBank/DDBJ whole genome shotgun (WGS) entry which is preliminary data.</text>
</comment>
<feature type="domain" description="Dynein regulatory complex subunit 7 C-terminal" evidence="2">
    <location>
        <begin position="26"/>
        <end position="119"/>
    </location>
</feature>
<dbReference type="Proteomes" id="UP000283509">
    <property type="component" value="Unassembled WGS sequence"/>
</dbReference>